<protein>
    <recommendedName>
        <fullName evidence="7">Optic atrophy 3 protein</fullName>
    </recommendedName>
</protein>
<dbReference type="PANTHER" id="PTHR12499:SF0">
    <property type="entry name" value="OPTIC ATROPHY 3 PROTEIN"/>
    <property type="match status" value="1"/>
</dbReference>
<gene>
    <name evidence="5" type="ORF">FOZ63_009037</name>
</gene>
<evidence type="ECO:0000256" key="3">
    <source>
        <dbReference type="SAM" id="Coils"/>
    </source>
</evidence>
<comment type="similarity">
    <text evidence="1">Belongs to the OPA3 family.</text>
</comment>
<evidence type="ECO:0000313" key="5">
    <source>
        <dbReference type="EMBL" id="KAF4753246.1"/>
    </source>
</evidence>
<evidence type="ECO:0000256" key="2">
    <source>
        <dbReference type="ARBA" id="ARBA00023054"/>
    </source>
</evidence>
<dbReference type="GO" id="GO:0019216">
    <property type="term" value="P:regulation of lipid metabolic process"/>
    <property type="evidence" value="ECO:0007669"/>
    <property type="project" value="TreeGrafter"/>
</dbReference>
<proteinExistence type="inferred from homology"/>
<dbReference type="EMBL" id="JABANO010005585">
    <property type="protein sequence ID" value="KAF4753246.1"/>
    <property type="molecule type" value="Genomic_DNA"/>
</dbReference>
<dbReference type="Proteomes" id="UP000553632">
    <property type="component" value="Unassembled WGS sequence"/>
</dbReference>
<dbReference type="InterPro" id="IPR010754">
    <property type="entry name" value="OPA3-like"/>
</dbReference>
<sequence length="343" mass="38486">MSPIFPAAKVGGALMKTLAKPVSSRIQSLARTDDFWRGKTVALGQALNILSRRITRVAENNKTRRAIPPLKEAAALDWGATFIGESFVFGVTTLIIISEYQRAAKKDREQDMLKRLQREDKEAQRLRDVAERERRLQRLEDHIEFLHSRVDHAIADHDKLSRTLAAHRDRQQAPRSATDPGLSSEESLQRLIEGSLSTRLAVVFDLGYCHLFQRRRLTPTLTMMRGLVGSLTSSSSSSSSSSPSMPAGLGFVPSASGAASVTMEQLVSDTKAAFKGWGHNLQEHLANAYGTEPVVVRDPDQRAWLLGRQSRSTADFYTVWRGIRRMTYRKNFETPLYNQNKHL</sequence>
<evidence type="ECO:0000313" key="6">
    <source>
        <dbReference type="Proteomes" id="UP000553632"/>
    </source>
</evidence>
<dbReference type="AlphaFoldDB" id="A0A7J6U919"/>
<dbReference type="PANTHER" id="PTHR12499">
    <property type="entry name" value="OPTIC ATROPHY 3 PROTEIN OPA3"/>
    <property type="match status" value="1"/>
</dbReference>
<name>A0A7J6U919_PEROL</name>
<dbReference type="GO" id="GO:0005739">
    <property type="term" value="C:mitochondrion"/>
    <property type="evidence" value="ECO:0007669"/>
    <property type="project" value="TreeGrafter"/>
</dbReference>
<evidence type="ECO:0000256" key="1">
    <source>
        <dbReference type="ARBA" id="ARBA00007584"/>
    </source>
</evidence>
<feature type="coiled-coil region" evidence="3">
    <location>
        <begin position="106"/>
        <end position="149"/>
    </location>
</feature>
<reference evidence="5 6" key="1">
    <citation type="submission" date="2020-04" db="EMBL/GenBank/DDBJ databases">
        <title>Perkinsus olseni comparative genomics.</title>
        <authorList>
            <person name="Bogema D.R."/>
        </authorList>
    </citation>
    <scope>NUCLEOTIDE SEQUENCE [LARGE SCALE GENOMIC DNA]</scope>
    <source>
        <strain evidence="5 6">ATCC PRA-207</strain>
    </source>
</reference>
<keyword evidence="2 3" id="KW-0175">Coiled coil</keyword>
<feature type="non-terminal residue" evidence="5">
    <location>
        <position position="343"/>
    </location>
</feature>
<evidence type="ECO:0008006" key="7">
    <source>
        <dbReference type="Google" id="ProtNLM"/>
    </source>
</evidence>
<evidence type="ECO:0000256" key="4">
    <source>
        <dbReference type="SAM" id="MobiDB-lite"/>
    </source>
</evidence>
<organism evidence="5 6">
    <name type="scientific">Perkinsus olseni</name>
    <name type="common">Perkinsus atlanticus</name>
    <dbReference type="NCBI Taxonomy" id="32597"/>
    <lineage>
        <taxon>Eukaryota</taxon>
        <taxon>Sar</taxon>
        <taxon>Alveolata</taxon>
        <taxon>Perkinsozoa</taxon>
        <taxon>Perkinsea</taxon>
        <taxon>Perkinsida</taxon>
        <taxon>Perkinsidae</taxon>
        <taxon>Perkinsus</taxon>
    </lineage>
</organism>
<keyword evidence="6" id="KW-1185">Reference proteome</keyword>
<dbReference type="Pfam" id="PF07047">
    <property type="entry name" value="OPA3"/>
    <property type="match status" value="1"/>
</dbReference>
<accession>A0A7J6U919</accession>
<feature type="region of interest" description="Disordered" evidence="4">
    <location>
        <begin position="166"/>
        <end position="186"/>
    </location>
</feature>
<comment type="caution">
    <text evidence="5">The sequence shown here is derived from an EMBL/GenBank/DDBJ whole genome shotgun (WGS) entry which is preliminary data.</text>
</comment>